<dbReference type="InterPro" id="IPR001138">
    <property type="entry name" value="Zn2Cys6_DnaBD"/>
</dbReference>
<keyword evidence="1" id="KW-0539">Nucleus</keyword>
<dbReference type="InterPro" id="IPR053187">
    <property type="entry name" value="Notoamide_regulator"/>
</dbReference>
<feature type="compositionally biased region" description="Low complexity" evidence="2">
    <location>
        <begin position="8"/>
        <end position="24"/>
    </location>
</feature>
<name>A0A366RWG8_9HYPO</name>
<dbReference type="EMBL" id="QKXC01000101">
    <property type="protein sequence ID" value="RBR21411.1"/>
    <property type="molecule type" value="Genomic_DNA"/>
</dbReference>
<dbReference type="SMART" id="SM00066">
    <property type="entry name" value="GAL4"/>
    <property type="match status" value="1"/>
</dbReference>
<evidence type="ECO:0000259" key="3">
    <source>
        <dbReference type="PROSITE" id="PS50048"/>
    </source>
</evidence>
<dbReference type="RefSeq" id="XP_031016860.1">
    <property type="nucleotide sequence ID" value="XM_031159095.1"/>
</dbReference>
<dbReference type="GO" id="GO:0008270">
    <property type="term" value="F:zinc ion binding"/>
    <property type="evidence" value="ECO:0007669"/>
    <property type="project" value="InterPro"/>
</dbReference>
<dbReference type="PROSITE" id="PS50048">
    <property type="entry name" value="ZN2_CY6_FUNGAL_2"/>
    <property type="match status" value="1"/>
</dbReference>
<dbReference type="Proteomes" id="UP000253153">
    <property type="component" value="Unassembled WGS sequence"/>
</dbReference>
<feature type="domain" description="Zn(2)-C6 fungal-type" evidence="3">
    <location>
        <begin position="59"/>
        <end position="89"/>
    </location>
</feature>
<dbReference type="GO" id="GO:0000981">
    <property type="term" value="F:DNA-binding transcription factor activity, RNA polymerase II-specific"/>
    <property type="evidence" value="ECO:0007669"/>
    <property type="project" value="InterPro"/>
</dbReference>
<sequence>MIPHRTPSVSEASSSSAHDSSQASNLRPLVPASRPVPADTVNAYRTAPLARKRAPISLACEPCRQKKIKCNGNRPTCSQCQARKTECVYRQTAETNYRDKYETLLESHPAAIVYKAIQTRPEAEALEIVHRIQSGIDAETLSRQLTSADLLLQVQLEPETRSRYQFIYSPLMPEYLQTATNPFMKSLIHEWSDRDDATAIADPALESDLGYRAQYLRPHHAATIVDPRLDEIVPSRWTSVGASDSTMREFIRAYFLQEYDWFTFFQKDYFLDDMVSGSDVFCSSLLVNAVLAVGCKFDDFTSCSSYMVQATKMAQELELFEPTTYIMNKKLRNSYDLTAWSLFHWQCTLSYQLMTVPVLQTPPKNKLPDPKRDPDWFGEIWLKYPSSSVLIPIQVGLTFQTKMNFAVVLNEAMLDYHRDSNEDDLAQNGAVRIMAVVQKLESCLQYCHALVQLYEILAPEGKTKSLFVQFNEDELFQSLSKYRGHFETILRIHYLRHSFEYGNMMLTRFLAMLAFLTLNKLDYLVTEPREALKSSTLDVGDTDPKEVRATLLIAQKGLSDQGRGYYLPNILLRDVLGHMTASDAAVLQSYITIQPENPNESRQRKMYLEGHCPPDILQVSHDPSQQPNGNWIRRDEKCPLVSGHSRCFCCILRDMRIAQQKTNSGFDYKTFKRLVDQEDLKEGQIVPLQQRLDTLETQTADLSRPHRHLQLLGSNKHTAETIGSIAKAGIQ</sequence>
<evidence type="ECO:0000313" key="5">
    <source>
        <dbReference type="Proteomes" id="UP000253153"/>
    </source>
</evidence>
<dbReference type="SUPFAM" id="SSF57701">
    <property type="entry name" value="Zn2/Cys6 DNA-binding domain"/>
    <property type="match status" value="1"/>
</dbReference>
<proteinExistence type="predicted"/>
<organism evidence="4 5">
    <name type="scientific">Fusarium coffeatum</name>
    <dbReference type="NCBI Taxonomy" id="231269"/>
    <lineage>
        <taxon>Eukaryota</taxon>
        <taxon>Fungi</taxon>
        <taxon>Dikarya</taxon>
        <taxon>Ascomycota</taxon>
        <taxon>Pezizomycotina</taxon>
        <taxon>Sordariomycetes</taxon>
        <taxon>Hypocreomycetidae</taxon>
        <taxon>Hypocreales</taxon>
        <taxon>Nectriaceae</taxon>
        <taxon>Fusarium</taxon>
        <taxon>Fusarium incarnatum-equiseti species complex</taxon>
    </lineage>
</organism>
<dbReference type="CDD" id="cd00067">
    <property type="entry name" value="GAL4"/>
    <property type="match status" value="1"/>
</dbReference>
<dbReference type="PANTHER" id="PTHR47256:SF1">
    <property type="entry name" value="ZN(II)2CYS6 TRANSCRIPTION FACTOR (EUROFUNG)"/>
    <property type="match status" value="1"/>
</dbReference>
<comment type="caution">
    <text evidence="4">The sequence shown here is derived from an EMBL/GenBank/DDBJ whole genome shotgun (WGS) entry which is preliminary data.</text>
</comment>
<dbReference type="Gene3D" id="4.10.240.10">
    <property type="entry name" value="Zn(2)-C6 fungal-type DNA-binding domain"/>
    <property type="match status" value="1"/>
</dbReference>
<feature type="region of interest" description="Disordered" evidence="2">
    <location>
        <begin position="1"/>
        <end position="37"/>
    </location>
</feature>
<dbReference type="Pfam" id="PF00172">
    <property type="entry name" value="Zn_clus"/>
    <property type="match status" value="1"/>
</dbReference>
<evidence type="ECO:0000313" key="4">
    <source>
        <dbReference type="EMBL" id="RBR21411.1"/>
    </source>
</evidence>
<dbReference type="OrthoDB" id="426882at2759"/>
<protein>
    <recommendedName>
        <fullName evidence="3">Zn(2)-C6 fungal-type domain-containing protein</fullName>
    </recommendedName>
</protein>
<dbReference type="InterPro" id="IPR036864">
    <property type="entry name" value="Zn2-C6_fun-type_DNA-bd_sf"/>
</dbReference>
<dbReference type="AlphaFoldDB" id="A0A366RWG8"/>
<dbReference type="GeneID" id="41994391"/>
<dbReference type="PANTHER" id="PTHR47256">
    <property type="entry name" value="ZN(II)2CYS6 TRANSCRIPTION FACTOR (EUROFUNG)-RELATED"/>
    <property type="match status" value="1"/>
</dbReference>
<evidence type="ECO:0000256" key="2">
    <source>
        <dbReference type="SAM" id="MobiDB-lite"/>
    </source>
</evidence>
<accession>A0A366RWG8</accession>
<evidence type="ECO:0000256" key="1">
    <source>
        <dbReference type="ARBA" id="ARBA00023242"/>
    </source>
</evidence>
<dbReference type="PROSITE" id="PS00463">
    <property type="entry name" value="ZN2_CY6_FUNGAL_1"/>
    <property type="match status" value="1"/>
</dbReference>
<dbReference type="CDD" id="cd12148">
    <property type="entry name" value="fungal_TF_MHR"/>
    <property type="match status" value="1"/>
</dbReference>
<reference evidence="4 5" key="1">
    <citation type="submission" date="2018-06" db="EMBL/GenBank/DDBJ databases">
        <title>Fusarium incarnatum-equiseti species complex species 28.</title>
        <authorList>
            <person name="Gardiner D.M."/>
        </authorList>
    </citation>
    <scope>NUCLEOTIDE SEQUENCE [LARGE SCALE GENOMIC DNA]</scope>
    <source>
        <strain evidence="4 5">FIESC_28</strain>
    </source>
</reference>
<gene>
    <name evidence="4" type="ORF">FIESC28_04948</name>
</gene>
<keyword evidence="5" id="KW-1185">Reference proteome</keyword>